<name>A0A067SKD1_GALM3</name>
<dbReference type="AlphaFoldDB" id="A0A067SKD1"/>
<dbReference type="EMBL" id="KL142393">
    <property type="protein sequence ID" value="KDR71361.1"/>
    <property type="molecule type" value="Genomic_DNA"/>
</dbReference>
<reference evidence="2" key="1">
    <citation type="journal article" date="2014" name="Proc. Natl. Acad. Sci. U.S.A.">
        <title>Extensive sampling of basidiomycete genomes demonstrates inadequacy of the white-rot/brown-rot paradigm for wood decay fungi.</title>
        <authorList>
            <person name="Riley R."/>
            <person name="Salamov A.A."/>
            <person name="Brown D.W."/>
            <person name="Nagy L.G."/>
            <person name="Floudas D."/>
            <person name="Held B.W."/>
            <person name="Levasseur A."/>
            <person name="Lombard V."/>
            <person name="Morin E."/>
            <person name="Otillar R."/>
            <person name="Lindquist E.A."/>
            <person name="Sun H."/>
            <person name="LaButti K.M."/>
            <person name="Schmutz J."/>
            <person name="Jabbour D."/>
            <person name="Luo H."/>
            <person name="Baker S.E."/>
            <person name="Pisabarro A.G."/>
            <person name="Walton J.D."/>
            <person name="Blanchette R.A."/>
            <person name="Henrissat B."/>
            <person name="Martin F."/>
            <person name="Cullen D."/>
            <person name="Hibbett D.S."/>
            <person name="Grigoriev I.V."/>
        </authorList>
    </citation>
    <scope>NUCLEOTIDE SEQUENCE [LARGE SCALE GENOMIC DNA]</scope>
    <source>
        <strain evidence="2">CBS 339.88</strain>
    </source>
</reference>
<accession>A0A067SKD1</accession>
<evidence type="ECO:0000313" key="2">
    <source>
        <dbReference type="Proteomes" id="UP000027222"/>
    </source>
</evidence>
<organism evidence="1 2">
    <name type="scientific">Galerina marginata (strain CBS 339.88)</name>
    <dbReference type="NCBI Taxonomy" id="685588"/>
    <lineage>
        <taxon>Eukaryota</taxon>
        <taxon>Fungi</taxon>
        <taxon>Dikarya</taxon>
        <taxon>Basidiomycota</taxon>
        <taxon>Agaricomycotina</taxon>
        <taxon>Agaricomycetes</taxon>
        <taxon>Agaricomycetidae</taxon>
        <taxon>Agaricales</taxon>
        <taxon>Agaricineae</taxon>
        <taxon>Strophariaceae</taxon>
        <taxon>Galerina</taxon>
    </lineage>
</organism>
<gene>
    <name evidence="1" type="ORF">GALMADRAFT_254139</name>
</gene>
<evidence type="ECO:0000313" key="1">
    <source>
        <dbReference type="EMBL" id="KDR71361.1"/>
    </source>
</evidence>
<dbReference type="HOGENOM" id="CLU_2885935_0_0_1"/>
<dbReference type="Proteomes" id="UP000027222">
    <property type="component" value="Unassembled WGS sequence"/>
</dbReference>
<protein>
    <submittedName>
        <fullName evidence="1">Uncharacterized protein</fullName>
    </submittedName>
</protein>
<proteinExistence type="predicted"/>
<keyword evidence="2" id="KW-1185">Reference proteome</keyword>
<sequence>MRINGECKAVFGRVKGCEDDCMRVMGRGTGSTAALPIRRMIDTLRADVGFGSVKGRELEAART</sequence>